<evidence type="ECO:0000313" key="3">
    <source>
        <dbReference type="Proteomes" id="UP000054270"/>
    </source>
</evidence>
<organism evidence="2 3">
    <name type="scientific">Hypholoma sublateritium (strain FD-334 SS-4)</name>
    <dbReference type="NCBI Taxonomy" id="945553"/>
    <lineage>
        <taxon>Eukaryota</taxon>
        <taxon>Fungi</taxon>
        <taxon>Dikarya</taxon>
        <taxon>Basidiomycota</taxon>
        <taxon>Agaricomycotina</taxon>
        <taxon>Agaricomycetes</taxon>
        <taxon>Agaricomycetidae</taxon>
        <taxon>Agaricales</taxon>
        <taxon>Agaricineae</taxon>
        <taxon>Strophariaceae</taxon>
        <taxon>Hypholoma</taxon>
    </lineage>
</organism>
<feature type="compositionally biased region" description="Polar residues" evidence="1">
    <location>
        <begin position="95"/>
        <end position="106"/>
    </location>
</feature>
<feature type="compositionally biased region" description="Basic residues" evidence="1">
    <location>
        <begin position="14"/>
        <end position="32"/>
    </location>
</feature>
<feature type="region of interest" description="Disordered" evidence="1">
    <location>
        <begin position="1"/>
        <end position="46"/>
    </location>
</feature>
<feature type="region of interest" description="Disordered" evidence="1">
    <location>
        <begin position="85"/>
        <end position="106"/>
    </location>
</feature>
<accession>A0A0D2M7S7</accession>
<gene>
    <name evidence="2" type="ORF">HYPSUDRAFT_69313</name>
</gene>
<name>A0A0D2M7S7_HYPSF</name>
<evidence type="ECO:0000313" key="2">
    <source>
        <dbReference type="EMBL" id="KJA19293.1"/>
    </source>
</evidence>
<dbReference type="Proteomes" id="UP000054270">
    <property type="component" value="Unassembled WGS sequence"/>
</dbReference>
<proteinExistence type="predicted"/>
<evidence type="ECO:0000256" key="1">
    <source>
        <dbReference type="SAM" id="MobiDB-lite"/>
    </source>
</evidence>
<protein>
    <submittedName>
        <fullName evidence="2">Uncharacterized protein</fullName>
    </submittedName>
</protein>
<dbReference type="AlphaFoldDB" id="A0A0D2M7S7"/>
<sequence>MRTSRSHTCCAPVHPRRSCSRRPPRTAARHGPRSPVTRRSLQGRIDTPVHAYTRNRADVWVPSPAPSAPSTRSLLCRRPACLDSQALSRSGLPPQASSVTHPSPST</sequence>
<dbReference type="EMBL" id="KN817579">
    <property type="protein sequence ID" value="KJA19293.1"/>
    <property type="molecule type" value="Genomic_DNA"/>
</dbReference>
<reference evidence="3" key="1">
    <citation type="submission" date="2014-04" db="EMBL/GenBank/DDBJ databases">
        <title>Evolutionary Origins and Diversification of the Mycorrhizal Mutualists.</title>
        <authorList>
            <consortium name="DOE Joint Genome Institute"/>
            <consortium name="Mycorrhizal Genomics Consortium"/>
            <person name="Kohler A."/>
            <person name="Kuo A."/>
            <person name="Nagy L.G."/>
            <person name="Floudas D."/>
            <person name="Copeland A."/>
            <person name="Barry K.W."/>
            <person name="Cichocki N."/>
            <person name="Veneault-Fourrey C."/>
            <person name="LaButti K."/>
            <person name="Lindquist E.A."/>
            <person name="Lipzen A."/>
            <person name="Lundell T."/>
            <person name="Morin E."/>
            <person name="Murat C."/>
            <person name="Riley R."/>
            <person name="Ohm R."/>
            <person name="Sun H."/>
            <person name="Tunlid A."/>
            <person name="Henrissat B."/>
            <person name="Grigoriev I.V."/>
            <person name="Hibbett D.S."/>
            <person name="Martin F."/>
        </authorList>
    </citation>
    <scope>NUCLEOTIDE SEQUENCE [LARGE SCALE GENOMIC DNA]</scope>
    <source>
        <strain evidence="3">FD-334 SS-4</strain>
    </source>
</reference>
<keyword evidence="3" id="KW-1185">Reference proteome</keyword>